<evidence type="ECO:0000313" key="4">
    <source>
        <dbReference type="EMBL" id="MBS7527847.1"/>
    </source>
</evidence>
<gene>
    <name evidence="4" type="ORF">KHM83_14275</name>
</gene>
<feature type="coiled-coil region" evidence="1">
    <location>
        <begin position="108"/>
        <end position="145"/>
    </location>
</feature>
<dbReference type="RefSeq" id="WP_213237706.1">
    <property type="nucleotide sequence ID" value="NZ_JAHBCL010000026.1"/>
</dbReference>
<sequence>MGTLENAIQLYDRMPVALSAIDASVSRVNNSFEAFNVMASNTAAVKSFQSTQLAIVDAEDSIYGMNTAVAIANDHYLEMSKVIIDLSNAQQRIGNFDASEAEAVDYTVAEMSEHFDDAAAKAKKLNEEQEAIKKQAEEARKLIKGLADAYLSFSDDIGIDLSVDNLVEMSDSFSTMRMKIDNMNDGLQSTDVLQDRILGAAENSRSSYEDTAAAVISLGDSAGDAFSGSDEIVTFAEQMNKQFKIGGATIEEQSSAIESLTQAMAAGSFDSSSMDTLLQTAPMLTQAIADSMGVGTDGLSELAASGAITAEVVKNAMFASASETNQRFAEIPATFSDVSSQISTRFATDMQPVFDLLSNGATFVSDHLSLLMPVFYGLAAAAGVLSAAMAIQAAMNALSATTFGALATAMLANPAVWYALIIGALVARLYSWIQANGGVEASLVLLKNTALNAWEFMGISIAILKDNIATNFENMLLAGKSFATGLANAFDLMAIKLALTFQGIVNNGIDMINALIDVVNLIPGVQIDAVEKVTFAAEIESEKMAQIEARNKDLEAYQSEIASNRQVRTQNIEKMRAEYESNKVERENQYNAAKAAHETTSVSEFESASDTASSYDAVAMQQMNDSSYDSRYTGEGVGSAYASPTSSYSDSASTSDEDLGYMRDLAEQDVINQFTTAEVKVDMANTFGDIRETADLDGVLSFFTDKLTEQLAVVAEGVY</sequence>
<evidence type="ECO:0000259" key="3">
    <source>
        <dbReference type="Pfam" id="PF20155"/>
    </source>
</evidence>
<comment type="caution">
    <text evidence="4">The sequence shown here is derived from an EMBL/GenBank/DDBJ whole genome shotgun (WGS) entry which is preliminary data.</text>
</comment>
<evidence type="ECO:0000256" key="2">
    <source>
        <dbReference type="SAM" id="Phobius"/>
    </source>
</evidence>
<protein>
    <submittedName>
        <fullName evidence="4">Tape measure protein</fullName>
    </submittedName>
</protein>
<evidence type="ECO:0000313" key="5">
    <source>
        <dbReference type="Proteomes" id="UP000746471"/>
    </source>
</evidence>
<dbReference type="Pfam" id="PF20155">
    <property type="entry name" value="TMP_3"/>
    <property type="match status" value="1"/>
</dbReference>
<reference evidence="4 5" key="1">
    <citation type="submission" date="2021-05" db="EMBL/GenBank/DDBJ databases">
        <title>Fusibacter ferrireducens sp. nov., an anaerobic, sulfur- and Fe-reducing bacterium isolated from the mangrove sediment.</title>
        <authorList>
            <person name="Qiu D."/>
        </authorList>
    </citation>
    <scope>NUCLEOTIDE SEQUENCE [LARGE SCALE GENOMIC DNA]</scope>
    <source>
        <strain evidence="4 5">DSM 12116</strain>
    </source>
</reference>
<name>A0ABS5PSG0_9FIRM</name>
<keyword evidence="5" id="KW-1185">Reference proteome</keyword>
<feature type="domain" description="Tape measure protein N-terminal" evidence="3">
    <location>
        <begin position="165"/>
        <end position="347"/>
    </location>
</feature>
<dbReference type="NCBIfam" id="TIGR02675">
    <property type="entry name" value="tape_meas_nterm"/>
    <property type="match status" value="1"/>
</dbReference>
<feature type="transmembrane region" description="Helical" evidence="2">
    <location>
        <begin position="370"/>
        <end position="391"/>
    </location>
</feature>
<keyword evidence="1" id="KW-0175">Coiled coil</keyword>
<feature type="coiled-coil region" evidence="1">
    <location>
        <begin position="537"/>
        <end position="596"/>
    </location>
</feature>
<keyword evidence="2" id="KW-0472">Membrane</keyword>
<dbReference type="Proteomes" id="UP000746471">
    <property type="component" value="Unassembled WGS sequence"/>
</dbReference>
<accession>A0ABS5PSG0</accession>
<dbReference type="InterPro" id="IPR013491">
    <property type="entry name" value="Tape_meas_N"/>
</dbReference>
<keyword evidence="2" id="KW-1133">Transmembrane helix</keyword>
<dbReference type="EMBL" id="JAHBCL010000026">
    <property type="protein sequence ID" value="MBS7527847.1"/>
    <property type="molecule type" value="Genomic_DNA"/>
</dbReference>
<organism evidence="4 5">
    <name type="scientific">Fusibacter paucivorans</name>
    <dbReference type="NCBI Taxonomy" id="76009"/>
    <lineage>
        <taxon>Bacteria</taxon>
        <taxon>Bacillati</taxon>
        <taxon>Bacillota</taxon>
        <taxon>Clostridia</taxon>
        <taxon>Eubacteriales</taxon>
        <taxon>Eubacteriales Family XII. Incertae Sedis</taxon>
        <taxon>Fusibacter</taxon>
    </lineage>
</organism>
<keyword evidence="2" id="KW-0812">Transmembrane</keyword>
<evidence type="ECO:0000256" key="1">
    <source>
        <dbReference type="SAM" id="Coils"/>
    </source>
</evidence>
<feature type="transmembrane region" description="Helical" evidence="2">
    <location>
        <begin position="403"/>
        <end position="426"/>
    </location>
</feature>
<proteinExistence type="predicted"/>